<gene>
    <name evidence="14" type="ORF">TRIADDRAFT_21281</name>
</gene>
<dbReference type="PROSITE" id="PS00108">
    <property type="entry name" value="PROTEIN_KINASE_ST"/>
    <property type="match status" value="1"/>
</dbReference>
<dbReference type="GO" id="GO:0051403">
    <property type="term" value="P:stress-activated MAPK cascade"/>
    <property type="evidence" value="ECO:0000318"/>
    <property type="project" value="GO_Central"/>
</dbReference>
<dbReference type="CDD" id="cd06618">
    <property type="entry name" value="PKc_MKK7"/>
    <property type="match status" value="1"/>
</dbReference>
<dbReference type="GO" id="GO:0008545">
    <property type="term" value="F:JUN kinase kinase activity"/>
    <property type="evidence" value="ECO:0000318"/>
    <property type="project" value="GO_Central"/>
</dbReference>
<dbReference type="PANTHER" id="PTHR47238">
    <property type="entry name" value="MITOGEN-ACTIVATED PROTEIN KINASE KINASE 5"/>
    <property type="match status" value="1"/>
</dbReference>
<proteinExistence type="inferred from homology"/>
<dbReference type="KEGG" id="tad:TRIADDRAFT_21281"/>
<comment type="similarity">
    <text evidence="8">Belongs to the protein kinase superfamily. STE Ser/Thr protein kinase family. MAP kinase kinase subfamily.</text>
</comment>
<dbReference type="InterPro" id="IPR008271">
    <property type="entry name" value="Ser/Thr_kinase_AS"/>
</dbReference>
<accession>B3RNP1</accession>
<evidence type="ECO:0000256" key="11">
    <source>
        <dbReference type="ARBA" id="ARBA00049299"/>
    </source>
</evidence>
<dbReference type="eggNOG" id="KOG0983">
    <property type="taxonomic scope" value="Eukaryota"/>
</dbReference>
<dbReference type="Gene3D" id="1.10.510.10">
    <property type="entry name" value="Transferase(Phosphotransferase) domain 1"/>
    <property type="match status" value="1"/>
</dbReference>
<comment type="catalytic activity">
    <reaction evidence="12">
        <text>L-tyrosyl-[protein] + ATP = O-phospho-L-tyrosyl-[protein] + ADP + H(+)</text>
        <dbReference type="Rhea" id="RHEA:10596"/>
        <dbReference type="Rhea" id="RHEA-COMP:10136"/>
        <dbReference type="Rhea" id="RHEA-COMP:20101"/>
        <dbReference type="ChEBI" id="CHEBI:15378"/>
        <dbReference type="ChEBI" id="CHEBI:30616"/>
        <dbReference type="ChEBI" id="CHEBI:46858"/>
        <dbReference type="ChEBI" id="CHEBI:61978"/>
        <dbReference type="ChEBI" id="CHEBI:456216"/>
        <dbReference type="EC" id="2.7.12.2"/>
    </reaction>
</comment>
<dbReference type="InterPro" id="IPR011009">
    <property type="entry name" value="Kinase-like_dom_sf"/>
</dbReference>
<evidence type="ECO:0000256" key="12">
    <source>
        <dbReference type="ARBA" id="ARBA00051693"/>
    </source>
</evidence>
<evidence type="ECO:0000256" key="6">
    <source>
        <dbReference type="ARBA" id="ARBA00022840"/>
    </source>
</evidence>
<dbReference type="Gene3D" id="3.30.200.20">
    <property type="entry name" value="Phosphorylase Kinase, domain 1"/>
    <property type="match status" value="1"/>
</dbReference>
<dbReference type="GeneID" id="6750542"/>
<dbReference type="Proteomes" id="UP000009022">
    <property type="component" value="Unassembled WGS sequence"/>
</dbReference>
<dbReference type="GO" id="GO:0005524">
    <property type="term" value="F:ATP binding"/>
    <property type="evidence" value="ECO:0007669"/>
    <property type="project" value="UniProtKB-KW"/>
</dbReference>
<organism evidence="14 15">
    <name type="scientific">Trichoplax adhaerens</name>
    <name type="common">Trichoplax reptans</name>
    <dbReference type="NCBI Taxonomy" id="10228"/>
    <lineage>
        <taxon>Eukaryota</taxon>
        <taxon>Metazoa</taxon>
        <taxon>Placozoa</taxon>
        <taxon>Uniplacotomia</taxon>
        <taxon>Trichoplacea</taxon>
        <taxon>Trichoplacidae</taxon>
        <taxon>Trichoplax</taxon>
    </lineage>
</organism>
<keyword evidence="5" id="KW-0418">Kinase</keyword>
<keyword evidence="7" id="KW-0829">Tyrosine-protein kinase</keyword>
<dbReference type="OrthoDB" id="10252354at2759"/>
<keyword evidence="4" id="KW-0547">Nucleotide-binding</keyword>
<dbReference type="GO" id="GO:0004713">
    <property type="term" value="F:protein tyrosine kinase activity"/>
    <property type="evidence" value="ECO:0007669"/>
    <property type="project" value="UniProtKB-KW"/>
</dbReference>
<evidence type="ECO:0000256" key="8">
    <source>
        <dbReference type="ARBA" id="ARBA00038035"/>
    </source>
</evidence>
<evidence type="ECO:0000313" key="15">
    <source>
        <dbReference type="Proteomes" id="UP000009022"/>
    </source>
</evidence>
<dbReference type="OMA" id="CFVMELM"/>
<evidence type="ECO:0000256" key="1">
    <source>
        <dbReference type="ARBA" id="ARBA00022527"/>
    </source>
</evidence>
<dbReference type="HOGENOM" id="CLU_000288_63_23_1"/>
<dbReference type="InterPro" id="IPR000719">
    <property type="entry name" value="Prot_kinase_dom"/>
</dbReference>
<dbReference type="EMBL" id="DS985242">
    <property type="protein sequence ID" value="EDV28050.1"/>
    <property type="molecule type" value="Genomic_DNA"/>
</dbReference>
<sequence>LDQQLEEIKKETGLLTIDGKKYKIGLDDLQVMGQIGSGTCGTVYAMEHAATRSVIAVKKIPRIQNEEEKKRVLMDLQVVMKSHDCPYIVKCFGLLIAESDILICMEKMSTCLCKLLTRTGQPIPEDILGKITVAVVKALHYLKQNHGVIHRDVKPSNILLDADGNVKLCDFGISGRLVDSKARTRGKGCAAYMSPERIDPSNPTGTYDIRADVWSLGISLVELATGKFPYDECEGEFQVLTRILQDDPPKLPSNGQFSQEFCSFVEKCLIKDHDRRPKYAELLQHKFIQIYETKDVDVASWFNQLIEETSGDCGVNLFDV</sequence>
<dbReference type="FunFam" id="3.30.200.20:FF:000040">
    <property type="entry name" value="Dual specificity mitogen-activated protein kinase kinase"/>
    <property type="match status" value="1"/>
</dbReference>
<protein>
    <recommendedName>
        <fullName evidence="9">mitogen-activated protein kinase kinase</fullName>
        <ecNumber evidence="9">2.7.12.2</ecNumber>
    </recommendedName>
</protein>
<evidence type="ECO:0000256" key="2">
    <source>
        <dbReference type="ARBA" id="ARBA00022553"/>
    </source>
</evidence>
<keyword evidence="2" id="KW-0597">Phosphoprotein</keyword>
<evidence type="ECO:0000256" key="7">
    <source>
        <dbReference type="ARBA" id="ARBA00023137"/>
    </source>
</evidence>
<keyword evidence="3" id="KW-0808">Transferase</keyword>
<dbReference type="SUPFAM" id="SSF56112">
    <property type="entry name" value="Protein kinase-like (PK-like)"/>
    <property type="match status" value="1"/>
</dbReference>
<comment type="catalytic activity">
    <reaction evidence="10">
        <text>L-seryl-[protein] + ATP = O-phospho-L-seryl-[protein] + ADP + H(+)</text>
        <dbReference type="Rhea" id="RHEA:17989"/>
        <dbReference type="Rhea" id="RHEA-COMP:9863"/>
        <dbReference type="Rhea" id="RHEA-COMP:11604"/>
        <dbReference type="ChEBI" id="CHEBI:15378"/>
        <dbReference type="ChEBI" id="CHEBI:29999"/>
        <dbReference type="ChEBI" id="CHEBI:30616"/>
        <dbReference type="ChEBI" id="CHEBI:83421"/>
        <dbReference type="ChEBI" id="CHEBI:456216"/>
        <dbReference type="EC" id="2.7.12.2"/>
    </reaction>
</comment>
<dbReference type="AlphaFoldDB" id="B3RNP1"/>
<evidence type="ECO:0000259" key="13">
    <source>
        <dbReference type="PROSITE" id="PS50011"/>
    </source>
</evidence>
<dbReference type="InParanoid" id="B3RNP1"/>
<name>B3RNP1_TRIAD</name>
<dbReference type="FunFam" id="1.10.510.10:FF:000432">
    <property type="entry name" value="mitogen-activated protein kinase kinase 3"/>
    <property type="match status" value="1"/>
</dbReference>
<dbReference type="FunCoup" id="B3RNP1">
    <property type="interactions" value="1069"/>
</dbReference>
<keyword evidence="15" id="KW-1185">Reference proteome</keyword>
<keyword evidence="1" id="KW-0723">Serine/threonine-protein kinase</keyword>
<dbReference type="SMART" id="SM00220">
    <property type="entry name" value="S_TKc"/>
    <property type="match status" value="1"/>
</dbReference>
<evidence type="ECO:0000256" key="10">
    <source>
        <dbReference type="ARBA" id="ARBA00049014"/>
    </source>
</evidence>
<reference evidence="14 15" key="1">
    <citation type="journal article" date="2008" name="Nature">
        <title>The Trichoplax genome and the nature of placozoans.</title>
        <authorList>
            <person name="Srivastava M."/>
            <person name="Begovic E."/>
            <person name="Chapman J."/>
            <person name="Putnam N.H."/>
            <person name="Hellsten U."/>
            <person name="Kawashima T."/>
            <person name="Kuo A."/>
            <person name="Mitros T."/>
            <person name="Salamov A."/>
            <person name="Carpenter M.L."/>
            <person name="Signorovitch A.Y."/>
            <person name="Moreno M.A."/>
            <person name="Kamm K."/>
            <person name="Grimwood J."/>
            <person name="Schmutz J."/>
            <person name="Shapiro H."/>
            <person name="Grigoriev I.V."/>
            <person name="Buss L.W."/>
            <person name="Schierwater B."/>
            <person name="Dellaporta S.L."/>
            <person name="Rokhsar D.S."/>
        </authorList>
    </citation>
    <scope>NUCLEOTIDE SEQUENCE [LARGE SCALE GENOMIC DNA]</scope>
    <source>
        <strain evidence="14 15">Grell-BS-1999</strain>
    </source>
</reference>
<dbReference type="GO" id="GO:0004674">
    <property type="term" value="F:protein serine/threonine kinase activity"/>
    <property type="evidence" value="ECO:0007669"/>
    <property type="project" value="UniProtKB-KW"/>
</dbReference>
<dbReference type="Pfam" id="PF00069">
    <property type="entry name" value="Pkinase"/>
    <property type="match status" value="1"/>
</dbReference>
<dbReference type="InterPro" id="IPR052468">
    <property type="entry name" value="Dual_spec_MAPK_kinase"/>
</dbReference>
<dbReference type="EC" id="2.7.12.2" evidence="9"/>
<evidence type="ECO:0000256" key="3">
    <source>
        <dbReference type="ARBA" id="ARBA00022679"/>
    </source>
</evidence>
<comment type="catalytic activity">
    <reaction evidence="11">
        <text>L-threonyl-[protein] + ATP = O-phospho-L-threonyl-[protein] + ADP + H(+)</text>
        <dbReference type="Rhea" id="RHEA:46608"/>
        <dbReference type="Rhea" id="RHEA-COMP:11060"/>
        <dbReference type="Rhea" id="RHEA-COMP:11605"/>
        <dbReference type="ChEBI" id="CHEBI:15378"/>
        <dbReference type="ChEBI" id="CHEBI:30013"/>
        <dbReference type="ChEBI" id="CHEBI:30616"/>
        <dbReference type="ChEBI" id="CHEBI:61977"/>
        <dbReference type="ChEBI" id="CHEBI:456216"/>
        <dbReference type="EC" id="2.7.12.2"/>
    </reaction>
</comment>
<keyword evidence="6" id="KW-0067">ATP-binding</keyword>
<evidence type="ECO:0000313" key="14">
    <source>
        <dbReference type="EMBL" id="EDV28050.1"/>
    </source>
</evidence>
<evidence type="ECO:0000256" key="9">
    <source>
        <dbReference type="ARBA" id="ARBA00038999"/>
    </source>
</evidence>
<feature type="domain" description="Protein kinase" evidence="13">
    <location>
        <begin position="29"/>
        <end position="288"/>
    </location>
</feature>
<dbReference type="PROSITE" id="PS50011">
    <property type="entry name" value="PROTEIN_KINASE_DOM"/>
    <property type="match status" value="1"/>
</dbReference>
<feature type="non-terminal residue" evidence="14">
    <location>
        <position position="1"/>
    </location>
</feature>
<dbReference type="RefSeq" id="XP_002109884.1">
    <property type="nucleotide sequence ID" value="XM_002109848.1"/>
</dbReference>
<dbReference type="STRING" id="10228.B3RNP1"/>
<evidence type="ECO:0000256" key="4">
    <source>
        <dbReference type="ARBA" id="ARBA00022741"/>
    </source>
</evidence>
<dbReference type="PANTHER" id="PTHR47238:SF2">
    <property type="entry name" value="DUAL SPECIFICITY MITOGEN-ACTIVATED PROTEIN KINASE KINASE HEMIPTEROUS"/>
    <property type="match status" value="1"/>
</dbReference>
<dbReference type="CTD" id="6750542"/>
<dbReference type="PhylomeDB" id="B3RNP1"/>
<evidence type="ECO:0000256" key="5">
    <source>
        <dbReference type="ARBA" id="ARBA00022777"/>
    </source>
</evidence>